<dbReference type="NCBIfam" id="TIGR00585">
    <property type="entry name" value="mutl"/>
    <property type="match status" value="1"/>
</dbReference>
<evidence type="ECO:0000259" key="7">
    <source>
        <dbReference type="SMART" id="SM00853"/>
    </source>
</evidence>
<feature type="compositionally biased region" description="Polar residues" evidence="6">
    <location>
        <begin position="1"/>
        <end position="10"/>
    </location>
</feature>
<dbReference type="EMBL" id="MEAU01000045">
    <property type="protein sequence ID" value="OJA42774.1"/>
    <property type="molecule type" value="Genomic_DNA"/>
</dbReference>
<dbReference type="InterPro" id="IPR042120">
    <property type="entry name" value="MutL_C_dimsub"/>
</dbReference>
<gene>
    <name evidence="5" type="primary">mutL</name>
    <name evidence="9" type="ORF">BGV66_26615</name>
</gene>
<dbReference type="InterPro" id="IPR002099">
    <property type="entry name" value="MutL/Mlh/PMS"/>
</dbReference>
<keyword evidence="3 5" id="KW-0227">DNA damage</keyword>
<comment type="caution">
    <text evidence="9">The sequence shown here is derived from an EMBL/GenBank/DDBJ whole genome shotgun (WGS) entry which is preliminary data.</text>
</comment>
<feature type="region of interest" description="Disordered" evidence="6">
    <location>
        <begin position="1"/>
        <end position="25"/>
    </location>
</feature>
<dbReference type="Pfam" id="PF01119">
    <property type="entry name" value="DNA_mis_repair"/>
    <property type="match status" value="1"/>
</dbReference>
<dbReference type="GO" id="GO:0006298">
    <property type="term" value="P:mismatch repair"/>
    <property type="evidence" value="ECO:0007669"/>
    <property type="project" value="UniProtKB-UniRule"/>
</dbReference>
<dbReference type="HAMAP" id="MF_00149">
    <property type="entry name" value="DNA_mis_repair"/>
    <property type="match status" value="1"/>
</dbReference>
<dbReference type="InterPro" id="IPR014721">
    <property type="entry name" value="Ribsml_uS5_D2-typ_fold_subgr"/>
</dbReference>
<dbReference type="SUPFAM" id="SSF118116">
    <property type="entry name" value="DNA mismatch repair protein MutL"/>
    <property type="match status" value="1"/>
</dbReference>
<evidence type="ECO:0000259" key="8">
    <source>
        <dbReference type="SMART" id="SM01340"/>
    </source>
</evidence>
<dbReference type="InterPro" id="IPR038973">
    <property type="entry name" value="MutL/Mlh/Pms-like"/>
</dbReference>
<dbReference type="CDD" id="cd16926">
    <property type="entry name" value="HATPase_MutL-MLH-PMS-like"/>
    <property type="match status" value="1"/>
</dbReference>
<evidence type="ECO:0000313" key="10">
    <source>
        <dbReference type="Proteomes" id="UP000183667"/>
    </source>
</evidence>
<name>A0ABD6PXJ3_9BURK</name>
<protein>
    <recommendedName>
        <fullName evidence="2 5">DNA mismatch repair protein MutL</fullName>
    </recommendedName>
</protein>
<dbReference type="InterPro" id="IPR014790">
    <property type="entry name" value="MutL_C"/>
</dbReference>
<dbReference type="Proteomes" id="UP000183667">
    <property type="component" value="Unassembled WGS sequence"/>
</dbReference>
<dbReference type="SMART" id="SM01340">
    <property type="entry name" value="DNA_mis_repair"/>
    <property type="match status" value="1"/>
</dbReference>
<dbReference type="InterPro" id="IPR013507">
    <property type="entry name" value="DNA_mismatch_S5_2-like"/>
</dbReference>
<dbReference type="Gene3D" id="3.30.565.10">
    <property type="entry name" value="Histidine kinase-like ATPase, C-terminal domain"/>
    <property type="match status" value="1"/>
</dbReference>
<dbReference type="Gene3D" id="3.30.1370.100">
    <property type="entry name" value="MutL, C-terminal domain, regulatory subdomain"/>
    <property type="match status" value="1"/>
</dbReference>
<dbReference type="AlphaFoldDB" id="A0ABD6PXJ3"/>
<dbReference type="PANTHER" id="PTHR10073">
    <property type="entry name" value="DNA MISMATCH REPAIR PROTEIN MLH, PMS, MUTL"/>
    <property type="match status" value="1"/>
</dbReference>
<dbReference type="InterPro" id="IPR020667">
    <property type="entry name" value="DNA_mismatch_repair_MutL"/>
</dbReference>
<dbReference type="SMART" id="SM00853">
    <property type="entry name" value="MutL_C"/>
    <property type="match status" value="1"/>
</dbReference>
<evidence type="ECO:0000313" key="9">
    <source>
        <dbReference type="EMBL" id="OJA42774.1"/>
    </source>
</evidence>
<dbReference type="Pfam" id="PF13589">
    <property type="entry name" value="HATPase_c_3"/>
    <property type="match status" value="1"/>
</dbReference>
<dbReference type="InterPro" id="IPR036890">
    <property type="entry name" value="HATPase_C_sf"/>
</dbReference>
<proteinExistence type="inferred from homology"/>
<dbReference type="SUPFAM" id="SSF54211">
    <property type="entry name" value="Ribosomal protein S5 domain 2-like"/>
    <property type="match status" value="1"/>
</dbReference>
<evidence type="ECO:0000256" key="6">
    <source>
        <dbReference type="SAM" id="MobiDB-lite"/>
    </source>
</evidence>
<dbReference type="Pfam" id="PF08676">
    <property type="entry name" value="MutL_C"/>
    <property type="match status" value="1"/>
</dbReference>
<evidence type="ECO:0000256" key="4">
    <source>
        <dbReference type="ARBA" id="ARBA00023204"/>
    </source>
</evidence>
<dbReference type="Gene3D" id="3.30.1540.20">
    <property type="entry name" value="MutL, C-terminal domain, dimerisation subdomain"/>
    <property type="match status" value="1"/>
</dbReference>
<reference evidence="10" key="1">
    <citation type="submission" date="2016-08" db="EMBL/GenBank/DDBJ databases">
        <title>Population biology and virulence potential of Burkholderia ubonensis.</title>
        <authorList>
            <person name="Price E.P."/>
            <person name="Currie B.J."/>
            <person name="Wagner D.M."/>
        </authorList>
    </citation>
    <scope>NUCLEOTIDE SEQUENCE [LARGE SCALE GENOMIC DNA]</scope>
    <source>
        <strain evidence="10">MSMB0103</strain>
    </source>
</reference>
<dbReference type="SUPFAM" id="SSF55874">
    <property type="entry name" value="ATPase domain of HSP90 chaperone/DNA topoisomerase II/histidine kinase"/>
    <property type="match status" value="1"/>
</dbReference>
<dbReference type="NCBIfam" id="NF000949">
    <property type="entry name" value="PRK00095.1-2"/>
    <property type="match status" value="1"/>
</dbReference>
<organism evidence="9 10">
    <name type="scientific">Burkholderia ubonensis</name>
    <dbReference type="NCBI Taxonomy" id="101571"/>
    <lineage>
        <taxon>Bacteria</taxon>
        <taxon>Pseudomonadati</taxon>
        <taxon>Pseudomonadota</taxon>
        <taxon>Betaproteobacteria</taxon>
        <taxon>Burkholderiales</taxon>
        <taxon>Burkholderiaceae</taxon>
        <taxon>Burkholderia</taxon>
        <taxon>Burkholderia cepacia complex</taxon>
    </lineage>
</organism>
<comment type="similarity">
    <text evidence="1 5">Belongs to the DNA mismatch repair MutL/HexB family.</text>
</comment>
<dbReference type="PROSITE" id="PS00058">
    <property type="entry name" value="DNA_MISMATCH_REPAIR_1"/>
    <property type="match status" value="1"/>
</dbReference>
<dbReference type="PANTHER" id="PTHR10073:SF12">
    <property type="entry name" value="DNA MISMATCH REPAIR PROTEIN MLH1"/>
    <property type="match status" value="1"/>
</dbReference>
<feature type="domain" description="DNA mismatch repair protein S5" evidence="8">
    <location>
        <begin position="227"/>
        <end position="345"/>
    </location>
</feature>
<evidence type="ECO:0000256" key="2">
    <source>
        <dbReference type="ARBA" id="ARBA00021975"/>
    </source>
</evidence>
<dbReference type="Gene3D" id="3.30.230.10">
    <property type="match status" value="1"/>
</dbReference>
<dbReference type="FunFam" id="3.30.565.10:FF:000003">
    <property type="entry name" value="DNA mismatch repair endonuclease MutL"/>
    <property type="match status" value="1"/>
</dbReference>
<sequence length="657" mass="70166">MSEFTETAASATPAPDPHSPRPLRAIQPLPDQLISQIAAGEVVERPASVVKELLENALDAGANTLRIVLEEGGVKRISITDDGCGIPPGELPLALMRHATSKIRSLEELEAVATLGFRGEALASIASVAEMFITSRTADAAHATRIDAQTGVLAPAAGAVGTTIEVRELYFNTPARRKFLKSEQTEFGHCVEMIRRAALARPDVAISVLHNGKAVEHWNATEPTQRVAKILGEGFATAYLPLDERAGPLAVYGCAGLPTASRGRADQQYFFVNGRFVRDKLLTHAVRAAYEDVLHGDRYPSYVLFLDLPPEAVDVNVHPSKIEVRFRDSRSIHQYVFHAVQRALARHAGASPETTAGGHAAHIAAAPGPASFQGTPLGQAASGGSPAPTPSQGSTWLRQARMTQGTLPVAQPLALYDALFGRKDSGAGTPAGTTAVAHDAADAPAAPLAGFAAAPSLAHTAHDDQPLGFALGQIHGIYVLAQNAHGLVIVDMHAAHERILYEQFKHALADRSVAVQALLLPVSMNATPVEIGTVEEERETLESLGFDLAVLSPTTLAIRAVPALLKDADLQALARAVLADLHAFGGSRVLTERQHELLGTLACHHAVRANRRLTLDEMNALLRQMEATERADQCNHGRPTWYQLTLGDLDRLFMRGQ</sequence>
<accession>A0ABD6PXJ3</accession>
<dbReference type="InterPro" id="IPR042121">
    <property type="entry name" value="MutL_C_regsub"/>
</dbReference>
<comment type="function">
    <text evidence="5">This protein is involved in the repair of mismatches in DNA. It is required for dam-dependent methyl-directed DNA mismatch repair. May act as a 'molecular matchmaker', a protein that promotes the formation of a stable complex between two or more DNA-binding proteins in an ATP-dependent manner without itself being part of a final effector complex.</text>
</comment>
<feature type="domain" description="MutL C-terminal dimerisation" evidence="7">
    <location>
        <begin position="470"/>
        <end position="613"/>
    </location>
</feature>
<dbReference type="InterPro" id="IPR037198">
    <property type="entry name" value="MutL_C_sf"/>
</dbReference>
<evidence type="ECO:0000256" key="3">
    <source>
        <dbReference type="ARBA" id="ARBA00022763"/>
    </source>
</evidence>
<dbReference type="CDD" id="cd03482">
    <property type="entry name" value="MutL_Trans_MutL"/>
    <property type="match status" value="1"/>
</dbReference>
<keyword evidence="4 5" id="KW-0234">DNA repair</keyword>
<dbReference type="InterPro" id="IPR014762">
    <property type="entry name" value="DNA_mismatch_repair_CS"/>
</dbReference>
<feature type="region of interest" description="Disordered" evidence="6">
    <location>
        <begin position="366"/>
        <end position="394"/>
    </location>
</feature>
<dbReference type="InterPro" id="IPR020568">
    <property type="entry name" value="Ribosomal_Su5_D2-typ_SF"/>
</dbReference>
<dbReference type="RefSeq" id="WP_059895205.1">
    <property type="nucleotide sequence ID" value="NZ_LOZL01000067.1"/>
</dbReference>
<evidence type="ECO:0000256" key="1">
    <source>
        <dbReference type="ARBA" id="ARBA00006082"/>
    </source>
</evidence>
<evidence type="ECO:0000256" key="5">
    <source>
        <dbReference type="HAMAP-Rule" id="MF_00149"/>
    </source>
</evidence>